<dbReference type="Proteomes" id="UP000541136">
    <property type="component" value="Unassembled WGS sequence"/>
</dbReference>
<dbReference type="InterPro" id="IPR010127">
    <property type="entry name" value="Phasin_subfam-1"/>
</dbReference>
<comment type="caution">
    <text evidence="2">The sequence shown here is derived from an EMBL/GenBank/DDBJ whole genome shotgun (WGS) entry which is preliminary data.</text>
</comment>
<dbReference type="RefSeq" id="WP_043684012.1">
    <property type="nucleotide sequence ID" value="NZ_JACHIB010000006.1"/>
</dbReference>
<proteinExistence type="predicted"/>
<dbReference type="EMBL" id="JACHIB010000006">
    <property type="protein sequence ID" value="MBB6083184.1"/>
    <property type="molecule type" value="Genomic_DNA"/>
</dbReference>
<gene>
    <name evidence="2" type="ORF">HNR28_001221</name>
</gene>
<dbReference type="Pfam" id="PF09361">
    <property type="entry name" value="Phasin_2"/>
    <property type="match status" value="1"/>
</dbReference>
<protein>
    <submittedName>
        <fullName evidence="2">Phasin family protein</fullName>
    </submittedName>
</protein>
<dbReference type="InterPro" id="IPR018968">
    <property type="entry name" value="Phasin"/>
</dbReference>
<evidence type="ECO:0000313" key="2">
    <source>
        <dbReference type="EMBL" id="MBB6083184.1"/>
    </source>
</evidence>
<evidence type="ECO:0000259" key="1">
    <source>
        <dbReference type="Pfam" id="PF09361"/>
    </source>
</evidence>
<evidence type="ECO:0000313" key="3">
    <source>
        <dbReference type="Proteomes" id="UP000541136"/>
    </source>
</evidence>
<dbReference type="NCBIfam" id="TIGR01841">
    <property type="entry name" value="phasin"/>
    <property type="match status" value="1"/>
</dbReference>
<accession>A0A7W9TM53</accession>
<sequence length="190" mass="19774">MSANQQSLLASQKAVIDNLLAVQGTFFSGFEKLVDLNLKATKAALEEVAQKSQEAVELKDAQELLAFTSALVRPEQAVAYGKDVYEILADIQGDLSKLAEAQLNQGQKQVSEVVEQFARNAPTGSEGAVALLKSSLATATNAYESATKAARQAASAAESNFAAATNATLKAAADVGKAAKAGSRSRRAAN</sequence>
<organism evidence="2 3">
    <name type="scientific">Castellaniella defragrans</name>
    <name type="common">Alcaligenes defragrans</name>
    <dbReference type="NCBI Taxonomy" id="75697"/>
    <lineage>
        <taxon>Bacteria</taxon>
        <taxon>Pseudomonadati</taxon>
        <taxon>Pseudomonadota</taxon>
        <taxon>Betaproteobacteria</taxon>
        <taxon>Burkholderiales</taxon>
        <taxon>Alcaligenaceae</taxon>
        <taxon>Castellaniella</taxon>
    </lineage>
</organism>
<name>A0A7W9TM53_CASDE</name>
<reference evidence="2 3" key="1">
    <citation type="submission" date="2020-08" db="EMBL/GenBank/DDBJ databases">
        <title>Genomic Encyclopedia of Type Strains, Phase IV (KMG-IV): sequencing the most valuable type-strain genomes for metagenomic binning, comparative biology and taxonomic classification.</title>
        <authorList>
            <person name="Goeker M."/>
        </authorList>
    </citation>
    <scope>NUCLEOTIDE SEQUENCE [LARGE SCALE GENOMIC DNA]</scope>
    <source>
        <strain evidence="2 3">DSM 12141</strain>
    </source>
</reference>
<feature type="domain" description="Phasin" evidence="1">
    <location>
        <begin position="8"/>
        <end position="102"/>
    </location>
</feature>
<dbReference type="AlphaFoldDB" id="A0A7W9TM53"/>